<name>A0A8X6WGK8_TRICX</name>
<keyword evidence="3" id="KW-1185">Reference proteome</keyword>
<dbReference type="AlphaFoldDB" id="A0A8X6WGK8"/>
<feature type="compositionally biased region" description="Polar residues" evidence="1">
    <location>
        <begin position="1"/>
        <end position="10"/>
    </location>
</feature>
<feature type="region of interest" description="Disordered" evidence="1">
    <location>
        <begin position="1"/>
        <end position="21"/>
    </location>
</feature>
<evidence type="ECO:0000256" key="1">
    <source>
        <dbReference type="SAM" id="MobiDB-lite"/>
    </source>
</evidence>
<proteinExistence type="predicted"/>
<dbReference type="EMBL" id="BMAU01021418">
    <property type="protein sequence ID" value="GFY33989.1"/>
    <property type="molecule type" value="Genomic_DNA"/>
</dbReference>
<protein>
    <submittedName>
        <fullName evidence="2">Uncharacterized protein</fullName>
    </submittedName>
</protein>
<gene>
    <name evidence="2" type="ORF">TNCV_4596971</name>
</gene>
<sequence length="175" mass="20047">MYASSSSINPTPLAHADNQRDVHPRGEYHNMLHGTWGKGFCNKKKSSNFDHQEEMWCPNDRLEPLKFIQLQNMLNMCFIHINNVLKAHYRVFNVSVKQLTRDFRHIAYNASFQIRQSPGSSTVNAVFWKSPHNQKSQGYKSGEGQASRKCLDITLLSLALNSADMWPNSTIHISI</sequence>
<comment type="caution">
    <text evidence="2">The sequence shown here is derived from an EMBL/GenBank/DDBJ whole genome shotgun (WGS) entry which is preliminary data.</text>
</comment>
<dbReference type="Proteomes" id="UP000887159">
    <property type="component" value="Unassembled WGS sequence"/>
</dbReference>
<accession>A0A8X6WGK8</accession>
<evidence type="ECO:0000313" key="2">
    <source>
        <dbReference type="EMBL" id="GFY33989.1"/>
    </source>
</evidence>
<organism evidence="2 3">
    <name type="scientific">Trichonephila clavipes</name>
    <name type="common">Golden silk orbweaver</name>
    <name type="synonym">Nephila clavipes</name>
    <dbReference type="NCBI Taxonomy" id="2585209"/>
    <lineage>
        <taxon>Eukaryota</taxon>
        <taxon>Metazoa</taxon>
        <taxon>Ecdysozoa</taxon>
        <taxon>Arthropoda</taxon>
        <taxon>Chelicerata</taxon>
        <taxon>Arachnida</taxon>
        <taxon>Araneae</taxon>
        <taxon>Araneomorphae</taxon>
        <taxon>Entelegynae</taxon>
        <taxon>Araneoidea</taxon>
        <taxon>Nephilidae</taxon>
        <taxon>Trichonephila</taxon>
    </lineage>
</organism>
<reference evidence="2" key="1">
    <citation type="submission" date="2020-08" db="EMBL/GenBank/DDBJ databases">
        <title>Multicomponent nature underlies the extraordinary mechanical properties of spider dragline silk.</title>
        <authorList>
            <person name="Kono N."/>
            <person name="Nakamura H."/>
            <person name="Mori M."/>
            <person name="Yoshida Y."/>
            <person name="Ohtoshi R."/>
            <person name="Malay A.D."/>
            <person name="Moran D.A.P."/>
            <person name="Tomita M."/>
            <person name="Numata K."/>
            <person name="Arakawa K."/>
        </authorList>
    </citation>
    <scope>NUCLEOTIDE SEQUENCE</scope>
</reference>
<evidence type="ECO:0000313" key="3">
    <source>
        <dbReference type="Proteomes" id="UP000887159"/>
    </source>
</evidence>